<accession>A0A6N7Q216</accession>
<evidence type="ECO:0000313" key="2">
    <source>
        <dbReference type="Proteomes" id="UP000440224"/>
    </source>
</evidence>
<dbReference type="OrthoDB" id="8093255at2"/>
<organism evidence="1 2">
    <name type="scientific">Polyangium spumosum</name>
    <dbReference type="NCBI Taxonomy" id="889282"/>
    <lineage>
        <taxon>Bacteria</taxon>
        <taxon>Pseudomonadati</taxon>
        <taxon>Myxococcota</taxon>
        <taxon>Polyangia</taxon>
        <taxon>Polyangiales</taxon>
        <taxon>Polyangiaceae</taxon>
        <taxon>Polyangium</taxon>
    </lineage>
</organism>
<dbReference type="Proteomes" id="UP000440224">
    <property type="component" value="Unassembled WGS sequence"/>
</dbReference>
<name>A0A6N7Q216_9BACT</name>
<evidence type="ECO:0000313" key="1">
    <source>
        <dbReference type="EMBL" id="MRG97236.1"/>
    </source>
</evidence>
<proteinExistence type="predicted"/>
<dbReference type="EMBL" id="WJIE01000016">
    <property type="protein sequence ID" value="MRG97236.1"/>
    <property type="molecule type" value="Genomic_DNA"/>
</dbReference>
<dbReference type="AlphaFoldDB" id="A0A6N7Q216"/>
<dbReference type="RefSeq" id="WP_153824023.1">
    <property type="nucleotide sequence ID" value="NZ_WJIE01000016.1"/>
</dbReference>
<comment type="caution">
    <text evidence="1">The sequence shown here is derived from an EMBL/GenBank/DDBJ whole genome shotgun (WGS) entry which is preliminary data.</text>
</comment>
<protein>
    <submittedName>
        <fullName evidence="1">Uncharacterized protein</fullName>
    </submittedName>
</protein>
<sequence>MWPVRGLRRRGSAPDDLYLVGEKGTIWRKKGGAWSLVLPAPASAKLLTVSGCGAKEVYAVGGAVVLRSSGDGFSELNIDLTNLVNGVACGPSGSALLVGDGGQKQRLVSGAWIDEFVIEPYDDLHAAWSDGTGSFWAVGGDFHGPKAAGVRRKGVVARYGPGTVPGDVQ</sequence>
<reference evidence="1 2" key="1">
    <citation type="submission" date="2019-10" db="EMBL/GenBank/DDBJ databases">
        <title>A soil myxobacterium in the family Polyangiaceae.</title>
        <authorList>
            <person name="Li Y."/>
            <person name="Wang J."/>
        </authorList>
    </citation>
    <scope>NUCLEOTIDE SEQUENCE [LARGE SCALE GENOMIC DNA]</scope>
    <source>
        <strain evidence="1 2">DSM 14734</strain>
    </source>
</reference>
<keyword evidence="2" id="KW-1185">Reference proteome</keyword>
<gene>
    <name evidence="1" type="ORF">GF068_35715</name>
</gene>